<evidence type="ECO:0000256" key="1">
    <source>
        <dbReference type="SAM" id="Phobius"/>
    </source>
</evidence>
<accession>A0A0V1KC03</accession>
<proteinExistence type="predicted"/>
<evidence type="ECO:0000313" key="2">
    <source>
        <dbReference type="EMBL" id="KRZ44779.1"/>
    </source>
</evidence>
<keyword evidence="1" id="KW-0812">Transmembrane</keyword>
<feature type="transmembrane region" description="Helical" evidence="1">
    <location>
        <begin position="65"/>
        <end position="85"/>
    </location>
</feature>
<feature type="transmembrane region" description="Helical" evidence="1">
    <location>
        <begin position="6"/>
        <end position="24"/>
    </location>
</feature>
<reference evidence="2 3" key="1">
    <citation type="submission" date="2015-01" db="EMBL/GenBank/DDBJ databases">
        <title>Evolution of Trichinella species and genotypes.</title>
        <authorList>
            <person name="Korhonen P.K."/>
            <person name="Edoardo P."/>
            <person name="Giuseppe L.R."/>
            <person name="Gasser R.B."/>
        </authorList>
    </citation>
    <scope>NUCLEOTIDE SEQUENCE [LARGE SCALE GENOMIC DNA]</scope>
    <source>
        <strain evidence="2">ISS176</strain>
    </source>
</reference>
<name>A0A0V1KC03_TRIPS</name>
<organism evidence="2 3">
    <name type="scientific">Trichinella pseudospiralis</name>
    <name type="common">Parasitic roundworm</name>
    <dbReference type="NCBI Taxonomy" id="6337"/>
    <lineage>
        <taxon>Eukaryota</taxon>
        <taxon>Metazoa</taxon>
        <taxon>Ecdysozoa</taxon>
        <taxon>Nematoda</taxon>
        <taxon>Enoplea</taxon>
        <taxon>Dorylaimia</taxon>
        <taxon>Trichinellida</taxon>
        <taxon>Trichinellidae</taxon>
        <taxon>Trichinella</taxon>
    </lineage>
</organism>
<gene>
    <name evidence="2" type="ORF">T4C_13910</name>
</gene>
<keyword evidence="1" id="KW-1133">Transmembrane helix</keyword>
<dbReference type="AlphaFoldDB" id="A0A0V1KC03"/>
<dbReference type="Proteomes" id="UP000054826">
    <property type="component" value="Unassembled WGS sequence"/>
</dbReference>
<sequence length="191" mass="22646">LRFKLLVVTFSVAIIFTIFFSNTMSTDRMQRNCRSSSRLLNREKIRRQSVFPDEFNFKHFSNNKLLAAIVIHVECSSLFIFLYQIFIKNYEMQDSMSKNMYNCYIFKRCLLSGELLFVAKYALPQTKCKNYKIMQRRFISMSSLATHSDIVLPAMRLSKFKAIERKVQDLTLNKFMPVENTTLKINYHIKL</sequence>
<evidence type="ECO:0000313" key="3">
    <source>
        <dbReference type="Proteomes" id="UP000054826"/>
    </source>
</evidence>
<dbReference type="EMBL" id="JYDV01000005">
    <property type="protein sequence ID" value="KRZ44779.1"/>
    <property type="molecule type" value="Genomic_DNA"/>
</dbReference>
<feature type="non-terminal residue" evidence="2">
    <location>
        <position position="1"/>
    </location>
</feature>
<protein>
    <submittedName>
        <fullName evidence="2">Uncharacterized protein</fullName>
    </submittedName>
</protein>
<comment type="caution">
    <text evidence="2">The sequence shown here is derived from an EMBL/GenBank/DDBJ whole genome shotgun (WGS) entry which is preliminary data.</text>
</comment>
<keyword evidence="1" id="KW-0472">Membrane</keyword>